<gene>
    <name evidence="7" type="ORF">K6K41_02825</name>
</gene>
<dbReference type="GO" id="GO:0016787">
    <property type="term" value="F:hydrolase activity"/>
    <property type="evidence" value="ECO:0007669"/>
    <property type="project" value="UniProtKB-KW"/>
</dbReference>
<dbReference type="GO" id="GO:0000725">
    <property type="term" value="P:recombinational repair"/>
    <property type="evidence" value="ECO:0007669"/>
    <property type="project" value="TreeGrafter"/>
</dbReference>
<keyword evidence="3" id="KW-0347">Helicase</keyword>
<reference evidence="7" key="1">
    <citation type="submission" date="2021-08" db="EMBL/GenBank/DDBJ databases">
        <authorList>
            <person name="Zhang H."/>
            <person name="Xu M."/>
            <person name="Yu Z."/>
            <person name="Yang L."/>
            <person name="Cai Y."/>
        </authorList>
    </citation>
    <scope>NUCLEOTIDE SEQUENCE</scope>
    <source>
        <strain evidence="7">CHL1</strain>
    </source>
</reference>
<keyword evidence="4" id="KW-0067">ATP-binding</keyword>
<evidence type="ECO:0000256" key="2">
    <source>
        <dbReference type="ARBA" id="ARBA00022801"/>
    </source>
</evidence>
<dbReference type="EMBL" id="CP081869">
    <property type="protein sequence ID" value="QZO00664.1"/>
    <property type="molecule type" value="Genomic_DNA"/>
</dbReference>
<dbReference type="Proteomes" id="UP000825701">
    <property type="component" value="Chromosome"/>
</dbReference>
<keyword evidence="8" id="KW-1185">Reference proteome</keyword>
<evidence type="ECO:0000313" key="7">
    <source>
        <dbReference type="EMBL" id="QZO00664.1"/>
    </source>
</evidence>
<dbReference type="GO" id="GO:0009338">
    <property type="term" value="C:exodeoxyribonuclease V complex"/>
    <property type="evidence" value="ECO:0007669"/>
    <property type="project" value="TreeGrafter"/>
</dbReference>
<evidence type="ECO:0000256" key="5">
    <source>
        <dbReference type="SAM" id="MobiDB-lite"/>
    </source>
</evidence>
<evidence type="ECO:0000313" key="8">
    <source>
        <dbReference type="Proteomes" id="UP000825701"/>
    </source>
</evidence>
<dbReference type="GO" id="GO:0043138">
    <property type="term" value="F:3'-5' DNA helicase activity"/>
    <property type="evidence" value="ECO:0007669"/>
    <property type="project" value="TreeGrafter"/>
</dbReference>
<dbReference type="Pfam" id="PF00580">
    <property type="entry name" value="UvrD-helicase"/>
    <property type="match status" value="1"/>
</dbReference>
<accession>A0A9E6UNV2</accession>
<sequence>MTTVVLSDAAIRRRALTDLSSTMLVEAGAGSGKTSLMAGRVIAMMASGVHPKNIAAVSFTEKAASELLGRIMRMMEELEHGRVPRDLREAFPAEGPSADQKPIWRRLAPASTKSRARRSMASASG</sequence>
<proteinExistence type="predicted"/>
<evidence type="ECO:0000256" key="3">
    <source>
        <dbReference type="ARBA" id="ARBA00022806"/>
    </source>
</evidence>
<feature type="domain" description="UvrD-like helicase ATP-binding" evidence="6">
    <location>
        <begin position="12"/>
        <end position="79"/>
    </location>
</feature>
<dbReference type="PANTHER" id="PTHR11070">
    <property type="entry name" value="UVRD / RECB / PCRA DNA HELICASE FAMILY MEMBER"/>
    <property type="match status" value="1"/>
</dbReference>
<dbReference type="GO" id="GO:0003677">
    <property type="term" value="F:DNA binding"/>
    <property type="evidence" value="ECO:0007669"/>
    <property type="project" value="InterPro"/>
</dbReference>
<dbReference type="GO" id="GO:0005829">
    <property type="term" value="C:cytosol"/>
    <property type="evidence" value="ECO:0007669"/>
    <property type="project" value="TreeGrafter"/>
</dbReference>
<evidence type="ECO:0000256" key="4">
    <source>
        <dbReference type="ARBA" id="ARBA00022840"/>
    </source>
</evidence>
<dbReference type="InterPro" id="IPR014016">
    <property type="entry name" value="UvrD-like_ATP-bd"/>
</dbReference>
<dbReference type="RefSeq" id="WP_261403838.1">
    <property type="nucleotide sequence ID" value="NZ_CP081869.1"/>
</dbReference>
<dbReference type="GO" id="GO:0005524">
    <property type="term" value="F:ATP binding"/>
    <property type="evidence" value="ECO:0007669"/>
    <property type="project" value="UniProtKB-KW"/>
</dbReference>
<evidence type="ECO:0000256" key="1">
    <source>
        <dbReference type="ARBA" id="ARBA00022741"/>
    </source>
</evidence>
<keyword evidence="1" id="KW-0547">Nucleotide-binding</keyword>
<dbReference type="Gene3D" id="3.40.50.300">
    <property type="entry name" value="P-loop containing nucleotide triphosphate hydrolases"/>
    <property type="match status" value="1"/>
</dbReference>
<dbReference type="PANTHER" id="PTHR11070:SF23">
    <property type="entry name" value="RECBCD ENZYME SUBUNIT RECB"/>
    <property type="match status" value="1"/>
</dbReference>
<dbReference type="SUPFAM" id="SSF52540">
    <property type="entry name" value="P-loop containing nucleoside triphosphate hydrolases"/>
    <property type="match status" value="1"/>
</dbReference>
<keyword evidence="2" id="KW-0378">Hydrolase</keyword>
<protein>
    <submittedName>
        <fullName evidence="7">UvrD-helicase domain-containing protein</fullName>
    </submittedName>
</protein>
<organism evidence="7 8">
    <name type="scientific">Chenggangzhangella methanolivorans</name>
    <dbReference type="NCBI Taxonomy" id="1437009"/>
    <lineage>
        <taxon>Bacteria</taxon>
        <taxon>Pseudomonadati</taxon>
        <taxon>Pseudomonadota</taxon>
        <taxon>Alphaproteobacteria</taxon>
        <taxon>Hyphomicrobiales</taxon>
        <taxon>Methylopilaceae</taxon>
        <taxon>Chenggangzhangella</taxon>
    </lineage>
</organism>
<name>A0A9E6UNV2_9HYPH</name>
<dbReference type="AlphaFoldDB" id="A0A9E6UNV2"/>
<evidence type="ECO:0000259" key="6">
    <source>
        <dbReference type="Pfam" id="PF00580"/>
    </source>
</evidence>
<dbReference type="KEGG" id="cmet:K6K41_02825"/>
<dbReference type="InterPro" id="IPR027417">
    <property type="entry name" value="P-loop_NTPase"/>
</dbReference>
<feature type="region of interest" description="Disordered" evidence="5">
    <location>
        <begin position="88"/>
        <end position="125"/>
    </location>
</feature>
<dbReference type="InterPro" id="IPR000212">
    <property type="entry name" value="DNA_helicase_UvrD/REP"/>
</dbReference>